<dbReference type="Proteomes" id="UP000639772">
    <property type="component" value="Unassembled WGS sequence"/>
</dbReference>
<dbReference type="PANTHER" id="PTHR33155:SF8">
    <property type="entry name" value="PROTEIN FANTASTIC FOUR 1"/>
    <property type="match status" value="1"/>
</dbReference>
<evidence type="ECO:0000313" key="4">
    <source>
        <dbReference type="EMBL" id="KAG0453452.1"/>
    </source>
</evidence>
<dbReference type="AlphaFoldDB" id="A0A835U906"/>
<evidence type="ECO:0000313" key="3">
    <source>
        <dbReference type="EMBL" id="KAG0452395.1"/>
    </source>
</evidence>
<dbReference type="Proteomes" id="UP000636800">
    <property type="component" value="Unassembled WGS sequence"/>
</dbReference>
<dbReference type="EMBL" id="JADCNM010000014">
    <property type="protein sequence ID" value="KAG0453452.1"/>
    <property type="molecule type" value="Genomic_DNA"/>
</dbReference>
<reference evidence="5 6" key="1">
    <citation type="journal article" date="2020" name="Nat. Food">
        <title>A phased Vanilla planifolia genome enables genetic improvement of flavour and production.</title>
        <authorList>
            <person name="Hasing T."/>
            <person name="Tang H."/>
            <person name="Brym M."/>
            <person name="Khazi F."/>
            <person name="Huang T."/>
            <person name="Chambers A.H."/>
        </authorList>
    </citation>
    <scope>NUCLEOTIDE SEQUENCE [LARGE SCALE GENOMIC DNA]</scope>
    <source>
        <tissue evidence="3">Leaf</tissue>
    </source>
</reference>
<comment type="similarity">
    <text evidence="1">Belongs to the fantastic four family.</text>
</comment>
<dbReference type="InterPro" id="IPR046431">
    <property type="entry name" value="FAF_dom"/>
</dbReference>
<dbReference type="InterPro" id="IPR021410">
    <property type="entry name" value="FAF"/>
</dbReference>
<organism evidence="3 5">
    <name type="scientific">Vanilla planifolia</name>
    <name type="common">Vanilla</name>
    <dbReference type="NCBI Taxonomy" id="51239"/>
    <lineage>
        <taxon>Eukaryota</taxon>
        <taxon>Viridiplantae</taxon>
        <taxon>Streptophyta</taxon>
        <taxon>Embryophyta</taxon>
        <taxon>Tracheophyta</taxon>
        <taxon>Spermatophyta</taxon>
        <taxon>Magnoliopsida</taxon>
        <taxon>Liliopsida</taxon>
        <taxon>Asparagales</taxon>
        <taxon>Orchidaceae</taxon>
        <taxon>Vanilloideae</taxon>
        <taxon>Vanilleae</taxon>
        <taxon>Vanilla</taxon>
    </lineage>
</organism>
<evidence type="ECO:0000313" key="5">
    <source>
        <dbReference type="Proteomes" id="UP000636800"/>
    </source>
</evidence>
<evidence type="ECO:0000313" key="6">
    <source>
        <dbReference type="Proteomes" id="UP000639772"/>
    </source>
</evidence>
<feature type="domain" description="FAF" evidence="2">
    <location>
        <begin position="103"/>
        <end position="151"/>
    </location>
</feature>
<evidence type="ECO:0000259" key="2">
    <source>
        <dbReference type="Pfam" id="PF11250"/>
    </source>
</evidence>
<dbReference type="PANTHER" id="PTHR33155">
    <property type="entry name" value="FANTASTIC FOUR-LIKE PROTEIN (DUF3049)"/>
    <property type="match status" value="1"/>
</dbReference>
<dbReference type="OrthoDB" id="1916983at2759"/>
<accession>A0A835U906</accession>
<keyword evidence="5" id="KW-1185">Reference proteome</keyword>
<comment type="caution">
    <text evidence="3">The sequence shown here is derived from an EMBL/GenBank/DDBJ whole genome shotgun (WGS) entry which is preliminary data.</text>
</comment>
<sequence length="235" mass="26131">MPSCLEKREGISVYGGSEEGSVENWSSVYFLCNPVRDRAPTLPWSCTTRALRGSRNLETCTETLGCETGAVWSAYELEAEIERKARLPATVEESRRRCSARPEFPPPLTTLRGKGRLRLGRKQKEGRLLLIPFKPFLLEAERTGGRLLLRFLPTECGGETEDEGDVEEEEMEEVAVGGYDGKEGGGEEIEFFVYDSGGKYRRPGRCKEERGGGAGREKRGVAATMFNCDAFWVAS</sequence>
<gene>
    <name evidence="4" type="ORF">HPP92_024756</name>
    <name evidence="3" type="ORF">HPP92_025059</name>
</gene>
<name>A0A835U906_VANPL</name>
<dbReference type="Pfam" id="PF11250">
    <property type="entry name" value="FAF"/>
    <property type="match status" value="1"/>
</dbReference>
<dbReference type="EMBL" id="JADCNL010000014">
    <property type="protein sequence ID" value="KAG0452395.1"/>
    <property type="molecule type" value="Genomic_DNA"/>
</dbReference>
<proteinExistence type="inferred from homology"/>
<protein>
    <recommendedName>
        <fullName evidence="2">FAF domain-containing protein</fullName>
    </recommendedName>
</protein>
<evidence type="ECO:0000256" key="1">
    <source>
        <dbReference type="ARBA" id="ARBA00008690"/>
    </source>
</evidence>